<organism evidence="2 3">
    <name type="scientific">Gymnopus androsaceus JB14</name>
    <dbReference type="NCBI Taxonomy" id="1447944"/>
    <lineage>
        <taxon>Eukaryota</taxon>
        <taxon>Fungi</taxon>
        <taxon>Dikarya</taxon>
        <taxon>Basidiomycota</taxon>
        <taxon>Agaricomycotina</taxon>
        <taxon>Agaricomycetes</taxon>
        <taxon>Agaricomycetidae</taxon>
        <taxon>Agaricales</taxon>
        <taxon>Marasmiineae</taxon>
        <taxon>Omphalotaceae</taxon>
        <taxon>Gymnopus</taxon>
    </lineage>
</organism>
<evidence type="ECO:0000313" key="2">
    <source>
        <dbReference type="EMBL" id="KAE9410096.1"/>
    </source>
</evidence>
<sequence length="480" mass="51804">MRNLGQALPRMDSRESQRGYSRQWETKRRIPQRQTSSSHLSVRTESSNATSQGQGQSSPVLLVGALQTELDSPTRNMSAIDSYIVKIYAACLESRKEAAKFVTAGLVPVLIHILKTRAANGLGVEIVLITLGTIAHDSISSNIIWRTNTTITLIELAKSPVSEISVLSIWCLNQICRSAEIAQGLIKSSDIVSVLQNWIATGDMHLASMAVYCVGTLIQNDNIAEFFAAVDMVPLLVGHLRKMTENPQPNADHISAGLFGIARMSRSIKLAKSLTKAGCVELISHHLNKSTDPDILNWSARAVGCLMRPNSSDMARALLDAGVARGLARLPTVLHSENLQALGSLGFTVQRFSCAEWSGKIRQFLVDAGVVDSLLAALRTAAEEPCHDVQIELALAICLLGDVGGSAIRKELVNAGAITILKDIGNRNPEVAKAADLAKASIVGNIWSRNTASAKTTMMHNWNGGCPEYHPPCPVHMQVL</sequence>
<proteinExistence type="predicted"/>
<accession>A0A6A4IHK1</accession>
<dbReference type="InterPro" id="IPR016024">
    <property type="entry name" value="ARM-type_fold"/>
</dbReference>
<evidence type="ECO:0000256" key="1">
    <source>
        <dbReference type="SAM" id="MobiDB-lite"/>
    </source>
</evidence>
<gene>
    <name evidence="2" type="ORF">BT96DRAFT_468281</name>
</gene>
<name>A0A6A4IHK1_9AGAR</name>
<dbReference type="OrthoDB" id="1668230at2759"/>
<evidence type="ECO:0000313" key="3">
    <source>
        <dbReference type="Proteomes" id="UP000799118"/>
    </source>
</evidence>
<dbReference type="Proteomes" id="UP000799118">
    <property type="component" value="Unassembled WGS sequence"/>
</dbReference>
<dbReference type="SUPFAM" id="SSF48371">
    <property type="entry name" value="ARM repeat"/>
    <property type="match status" value="1"/>
</dbReference>
<protein>
    <submittedName>
        <fullName evidence="2">ARM repeat-containing protein</fullName>
    </submittedName>
</protein>
<keyword evidence="3" id="KW-1185">Reference proteome</keyword>
<feature type="region of interest" description="Disordered" evidence="1">
    <location>
        <begin position="1"/>
        <end position="56"/>
    </location>
</feature>
<dbReference type="InterPro" id="IPR011989">
    <property type="entry name" value="ARM-like"/>
</dbReference>
<dbReference type="EMBL" id="ML769386">
    <property type="protein sequence ID" value="KAE9410096.1"/>
    <property type="molecule type" value="Genomic_DNA"/>
</dbReference>
<feature type="compositionally biased region" description="Polar residues" evidence="1">
    <location>
        <begin position="32"/>
        <end position="56"/>
    </location>
</feature>
<dbReference type="AlphaFoldDB" id="A0A6A4IHK1"/>
<reference evidence="2" key="1">
    <citation type="journal article" date="2019" name="Environ. Microbiol.">
        <title>Fungal ecological strategies reflected in gene transcription - a case study of two litter decomposers.</title>
        <authorList>
            <person name="Barbi F."/>
            <person name="Kohler A."/>
            <person name="Barry K."/>
            <person name="Baskaran P."/>
            <person name="Daum C."/>
            <person name="Fauchery L."/>
            <person name="Ihrmark K."/>
            <person name="Kuo A."/>
            <person name="LaButti K."/>
            <person name="Lipzen A."/>
            <person name="Morin E."/>
            <person name="Grigoriev I.V."/>
            <person name="Henrissat B."/>
            <person name="Lindahl B."/>
            <person name="Martin F."/>
        </authorList>
    </citation>
    <scope>NUCLEOTIDE SEQUENCE</scope>
    <source>
        <strain evidence="2">JB14</strain>
    </source>
</reference>
<dbReference type="Gene3D" id="1.25.10.10">
    <property type="entry name" value="Leucine-rich Repeat Variant"/>
    <property type="match status" value="2"/>
</dbReference>